<keyword evidence="2 5" id="KW-0808">Transferase</keyword>
<keyword evidence="4 5" id="KW-0012">Acyltransferase</keyword>
<evidence type="ECO:0000256" key="5">
    <source>
        <dbReference type="PIRNR" id="PIRNR037207"/>
    </source>
</evidence>
<dbReference type="EC" id="2.3.2.8" evidence="5"/>
<comment type="catalytic activity">
    <reaction evidence="5">
        <text>an N-terminal L-alpha-aminoacyl-[protein] + L-arginyl-tRNA(Arg) = an N-terminal L-arginyl-L-aminoacyl-[protein] + tRNA(Arg) + H(+)</text>
        <dbReference type="Rhea" id="RHEA:10208"/>
        <dbReference type="Rhea" id="RHEA-COMP:9658"/>
        <dbReference type="Rhea" id="RHEA-COMP:9673"/>
        <dbReference type="Rhea" id="RHEA-COMP:10636"/>
        <dbReference type="Rhea" id="RHEA-COMP:10638"/>
        <dbReference type="ChEBI" id="CHEBI:15378"/>
        <dbReference type="ChEBI" id="CHEBI:78442"/>
        <dbReference type="ChEBI" id="CHEBI:78513"/>
        <dbReference type="ChEBI" id="CHEBI:78597"/>
        <dbReference type="ChEBI" id="CHEBI:83562"/>
        <dbReference type="EC" id="2.3.2.8"/>
    </reaction>
</comment>
<feature type="compositionally biased region" description="Low complexity" evidence="6">
    <location>
        <begin position="114"/>
        <end position="127"/>
    </location>
</feature>
<evidence type="ECO:0000313" key="10">
    <source>
        <dbReference type="Proteomes" id="UP000320762"/>
    </source>
</evidence>
<comment type="caution">
    <text evidence="9">The sequence shown here is derived from an EMBL/GenBank/DDBJ whole genome shotgun (WGS) entry which is preliminary data.</text>
</comment>
<evidence type="ECO:0000256" key="3">
    <source>
        <dbReference type="ARBA" id="ARBA00022786"/>
    </source>
</evidence>
<dbReference type="PANTHER" id="PTHR21367">
    <property type="entry name" value="ARGININE-TRNA-PROTEIN TRANSFERASE 1"/>
    <property type="match status" value="1"/>
</dbReference>
<dbReference type="STRING" id="97359.A0A550CT81"/>
<dbReference type="PANTHER" id="PTHR21367:SF1">
    <property type="entry name" value="ARGINYL-TRNA--PROTEIN TRANSFERASE 1"/>
    <property type="match status" value="1"/>
</dbReference>
<dbReference type="InterPro" id="IPR030700">
    <property type="entry name" value="N-end_Aminoacyl_Trfase"/>
</dbReference>
<feature type="region of interest" description="Disordered" evidence="6">
    <location>
        <begin position="105"/>
        <end position="127"/>
    </location>
</feature>
<evidence type="ECO:0000259" key="7">
    <source>
        <dbReference type="Pfam" id="PF04376"/>
    </source>
</evidence>
<proteinExistence type="inferred from homology"/>
<dbReference type="InterPro" id="IPR007472">
    <property type="entry name" value="N-end_Aminoacyl_Trfase_C"/>
</dbReference>
<dbReference type="AlphaFoldDB" id="A0A550CT81"/>
<keyword evidence="10" id="KW-1185">Reference proteome</keyword>
<evidence type="ECO:0000256" key="2">
    <source>
        <dbReference type="ARBA" id="ARBA00022679"/>
    </source>
</evidence>
<dbReference type="InterPro" id="IPR017137">
    <property type="entry name" value="Arg-tRNA-P_Trfase_1_euk"/>
</dbReference>
<evidence type="ECO:0000256" key="1">
    <source>
        <dbReference type="ARBA" id="ARBA00009991"/>
    </source>
</evidence>
<reference evidence="9 10" key="1">
    <citation type="journal article" date="2019" name="New Phytol.">
        <title>Comparative genomics reveals unique wood-decay strategies and fruiting body development in the Schizophyllaceae.</title>
        <authorList>
            <person name="Almasi E."/>
            <person name="Sahu N."/>
            <person name="Krizsan K."/>
            <person name="Balint B."/>
            <person name="Kovacs G.M."/>
            <person name="Kiss B."/>
            <person name="Cseklye J."/>
            <person name="Drula E."/>
            <person name="Henrissat B."/>
            <person name="Nagy I."/>
            <person name="Chovatia M."/>
            <person name="Adam C."/>
            <person name="LaButti K."/>
            <person name="Lipzen A."/>
            <person name="Riley R."/>
            <person name="Grigoriev I.V."/>
            <person name="Nagy L.G."/>
        </authorList>
    </citation>
    <scope>NUCLEOTIDE SEQUENCE [LARGE SCALE GENOMIC DNA]</scope>
    <source>
        <strain evidence="9 10">NL-1724</strain>
    </source>
</reference>
<dbReference type="OrthoDB" id="74183at2759"/>
<gene>
    <name evidence="9" type="ORF">BD626DRAFT_109148</name>
</gene>
<evidence type="ECO:0000313" key="9">
    <source>
        <dbReference type="EMBL" id="TRM67983.1"/>
    </source>
</evidence>
<dbReference type="Pfam" id="PF04377">
    <property type="entry name" value="ATE_C"/>
    <property type="match status" value="1"/>
</dbReference>
<dbReference type="Pfam" id="PF04376">
    <property type="entry name" value="ATE_N"/>
    <property type="match status" value="1"/>
</dbReference>
<dbReference type="GO" id="GO:0004057">
    <property type="term" value="F:arginyl-tRNA--protein transferase activity"/>
    <property type="evidence" value="ECO:0007669"/>
    <property type="project" value="UniProtKB-EC"/>
</dbReference>
<evidence type="ECO:0000259" key="8">
    <source>
        <dbReference type="Pfam" id="PF04377"/>
    </source>
</evidence>
<comment type="function">
    <text evidence="5">Involved in the post-translational conjugation of arginine to the N-terminal aspartate or glutamate of a protein. This arginylation is required for degradation of the protein via the ubiquitin pathway.</text>
</comment>
<sequence length="410" mass="46027">MTVSVGYASGASASSCGYCSPPGERSSSPSSHHSAGLDAMQLSCPVYQAMIDRGWRRSGTWCYKPDLKKSCCPQYTIKLDALTFEPSKSHRKLLRRWNNHIRHGKPGDVMDVDSSVSGGKQGKSKGLPKFSLTSAIHASESGFHDIERPAHTFETILEPSAFTDEKYALYEKYQQEIHHDTGNTPRGFKRFLVSSPLRGDPIPYSSPPSAHLPKTYGSYHQMYRVDGKLIAMAVLDILPKCVSSVYFMYDKDWEAYSLGKLSAMREACLAREMHEAGAKDMAFLYMGFYIYSCQKMRYKGEYAPSYLADPETYDWYPLAQCKNLLEKNRYACFAHRDHSVEGDFDREDPPPELPSEDDQADIQIVGEIVNGVLLTVPLKNYTAPYSQQELAECIDGLGLELAKQVVFAIY</sequence>
<dbReference type="EMBL" id="VDMD01000002">
    <property type="protein sequence ID" value="TRM67983.1"/>
    <property type="molecule type" value="Genomic_DNA"/>
</dbReference>
<name>A0A550CT81_9AGAR</name>
<keyword evidence="3 5" id="KW-0833">Ubl conjugation pathway</keyword>
<dbReference type="PIRSF" id="PIRSF037207">
    <property type="entry name" value="ATE1_euk"/>
    <property type="match status" value="1"/>
</dbReference>
<dbReference type="InterPro" id="IPR007471">
    <property type="entry name" value="N-end_Aminoacyl_Trfase_N"/>
</dbReference>
<dbReference type="Proteomes" id="UP000320762">
    <property type="component" value="Unassembled WGS sequence"/>
</dbReference>
<evidence type="ECO:0000256" key="4">
    <source>
        <dbReference type="ARBA" id="ARBA00023315"/>
    </source>
</evidence>
<organism evidence="9 10">
    <name type="scientific">Schizophyllum amplum</name>
    <dbReference type="NCBI Taxonomy" id="97359"/>
    <lineage>
        <taxon>Eukaryota</taxon>
        <taxon>Fungi</taxon>
        <taxon>Dikarya</taxon>
        <taxon>Basidiomycota</taxon>
        <taxon>Agaricomycotina</taxon>
        <taxon>Agaricomycetes</taxon>
        <taxon>Agaricomycetidae</taxon>
        <taxon>Agaricales</taxon>
        <taxon>Schizophyllaceae</taxon>
        <taxon>Schizophyllum</taxon>
    </lineage>
</organism>
<accession>A0A550CT81</accession>
<feature type="domain" description="N-end aminoacyl transferase N-terminal" evidence="7">
    <location>
        <begin position="14"/>
        <end position="92"/>
    </location>
</feature>
<feature type="domain" description="N-end rule aminoacyl transferase C-terminal" evidence="8">
    <location>
        <begin position="165"/>
        <end position="308"/>
    </location>
</feature>
<evidence type="ECO:0000256" key="6">
    <source>
        <dbReference type="SAM" id="MobiDB-lite"/>
    </source>
</evidence>
<dbReference type="InterPro" id="IPR016181">
    <property type="entry name" value="Acyl_CoA_acyltransferase"/>
</dbReference>
<dbReference type="GO" id="GO:0005737">
    <property type="term" value="C:cytoplasm"/>
    <property type="evidence" value="ECO:0007669"/>
    <property type="project" value="TreeGrafter"/>
</dbReference>
<protein>
    <recommendedName>
        <fullName evidence="5">Arginyl-tRNA--protein transferase 1</fullName>
        <shortName evidence="5">Arginyltransferase 1</shortName>
        <shortName evidence="5">R-transferase 1</shortName>
        <ecNumber evidence="5">2.3.2.8</ecNumber>
    </recommendedName>
    <alternativeName>
        <fullName evidence="5">Arginine-tRNA--protein transferase 1</fullName>
    </alternativeName>
</protein>
<dbReference type="SUPFAM" id="SSF55729">
    <property type="entry name" value="Acyl-CoA N-acyltransferases (Nat)"/>
    <property type="match status" value="1"/>
</dbReference>
<comment type="similarity">
    <text evidence="1 5">Belongs to the R-transferase family.</text>
</comment>